<dbReference type="GO" id="GO:0019825">
    <property type="term" value="F:oxygen binding"/>
    <property type="evidence" value="ECO:0007669"/>
    <property type="project" value="InterPro"/>
</dbReference>
<dbReference type="GO" id="GO:0020037">
    <property type="term" value="F:heme binding"/>
    <property type="evidence" value="ECO:0007669"/>
    <property type="project" value="InterPro"/>
</dbReference>
<keyword evidence="7" id="KW-1185">Reference proteome</keyword>
<dbReference type="SUPFAM" id="SSF46458">
    <property type="entry name" value="Globin-like"/>
    <property type="match status" value="1"/>
</dbReference>
<dbReference type="GO" id="GO:0046872">
    <property type="term" value="F:metal ion binding"/>
    <property type="evidence" value="ECO:0007669"/>
    <property type="project" value="UniProtKB-KW"/>
</dbReference>
<name>A0A830FBH1_9EURY</name>
<dbReference type="Gene3D" id="1.10.490.10">
    <property type="entry name" value="Globins"/>
    <property type="match status" value="1"/>
</dbReference>
<dbReference type="CDD" id="cd00454">
    <property type="entry name" value="TrHb1_N"/>
    <property type="match status" value="1"/>
</dbReference>
<keyword evidence="4" id="KW-0479">Metal-binding</keyword>
<dbReference type="Pfam" id="PF01152">
    <property type="entry name" value="Bac_globin"/>
    <property type="match status" value="1"/>
</dbReference>
<evidence type="ECO:0000256" key="5">
    <source>
        <dbReference type="ARBA" id="ARBA00023004"/>
    </source>
</evidence>
<dbReference type="EMBL" id="BMPF01000003">
    <property type="protein sequence ID" value="GGL37707.1"/>
    <property type="molecule type" value="Genomic_DNA"/>
</dbReference>
<accession>A0A830FBH1</accession>
<dbReference type="Proteomes" id="UP000628840">
    <property type="component" value="Unassembled WGS sequence"/>
</dbReference>
<dbReference type="RefSeq" id="WP_188883762.1">
    <property type="nucleotide sequence ID" value="NZ_BMPF01000003.1"/>
</dbReference>
<evidence type="ECO:0000313" key="6">
    <source>
        <dbReference type="EMBL" id="GGL37707.1"/>
    </source>
</evidence>
<protein>
    <recommendedName>
        <fullName evidence="8">Hemoglobin</fullName>
    </recommendedName>
</protein>
<dbReference type="OrthoDB" id="313164at2157"/>
<reference evidence="6 7" key="1">
    <citation type="journal article" date="2019" name="Int. J. Syst. Evol. Microbiol.">
        <title>The Global Catalogue of Microorganisms (GCM) 10K type strain sequencing project: providing services to taxonomists for standard genome sequencing and annotation.</title>
        <authorList>
            <consortium name="The Broad Institute Genomics Platform"/>
            <consortium name="The Broad Institute Genome Sequencing Center for Infectious Disease"/>
            <person name="Wu L."/>
            <person name="Ma J."/>
        </authorList>
    </citation>
    <scope>NUCLEOTIDE SEQUENCE [LARGE SCALE GENOMIC DNA]</scope>
    <source>
        <strain evidence="6 7">JCM 19585</strain>
    </source>
</reference>
<dbReference type="InterPro" id="IPR012292">
    <property type="entry name" value="Globin/Proto"/>
</dbReference>
<keyword evidence="5" id="KW-0408">Iron</keyword>
<dbReference type="InterPro" id="IPR001486">
    <property type="entry name" value="Hemoglobin_trunc"/>
</dbReference>
<evidence type="ECO:0000256" key="1">
    <source>
        <dbReference type="ARBA" id="ARBA00009660"/>
    </source>
</evidence>
<comment type="similarity">
    <text evidence="1">Belongs to the truncated hemoglobin family. Group I subfamily.</text>
</comment>
<keyword evidence="3" id="KW-0349">Heme</keyword>
<proteinExistence type="inferred from homology"/>
<evidence type="ECO:0000313" key="7">
    <source>
        <dbReference type="Proteomes" id="UP000628840"/>
    </source>
</evidence>
<dbReference type="AlphaFoldDB" id="A0A830FBH1"/>
<gene>
    <name evidence="6" type="ORF">GCM10009037_21620</name>
</gene>
<sequence length="121" mass="13354">MAEDQSLYAEIGGQDAVEAVVDDFYDRVLDDPLLEPYFEDTEMQELFAHQVQFVSAVAGGPVEYDGDDMEEAHEGMGITDEAFDRVADYLAEAMRENGVPEADIEAVIDDVAALRDDVVMV</sequence>
<keyword evidence="2" id="KW-0813">Transport</keyword>
<evidence type="ECO:0000256" key="2">
    <source>
        <dbReference type="ARBA" id="ARBA00022448"/>
    </source>
</evidence>
<comment type="caution">
    <text evidence="6">The sequence shown here is derived from an EMBL/GenBank/DDBJ whole genome shotgun (WGS) entry which is preliminary data.</text>
</comment>
<evidence type="ECO:0000256" key="4">
    <source>
        <dbReference type="ARBA" id="ARBA00022723"/>
    </source>
</evidence>
<dbReference type="InterPro" id="IPR009050">
    <property type="entry name" value="Globin-like_sf"/>
</dbReference>
<organism evidence="6 7">
    <name type="scientific">Halarchaeum grantii</name>
    <dbReference type="NCBI Taxonomy" id="1193105"/>
    <lineage>
        <taxon>Archaea</taxon>
        <taxon>Methanobacteriati</taxon>
        <taxon>Methanobacteriota</taxon>
        <taxon>Stenosarchaea group</taxon>
        <taxon>Halobacteria</taxon>
        <taxon>Halobacteriales</taxon>
        <taxon>Halobacteriaceae</taxon>
    </lineage>
</organism>
<dbReference type="InterPro" id="IPR016339">
    <property type="entry name" value="Hemoglobin_trunc_I"/>
</dbReference>
<evidence type="ECO:0008006" key="8">
    <source>
        <dbReference type="Google" id="ProtNLM"/>
    </source>
</evidence>
<dbReference type="PIRSF" id="PIRSF002030">
    <property type="entry name" value="Globin_Protozoa/Cyanobacteria"/>
    <property type="match status" value="1"/>
</dbReference>
<evidence type="ECO:0000256" key="3">
    <source>
        <dbReference type="ARBA" id="ARBA00022617"/>
    </source>
</evidence>